<name>A0A6A6EDL9_9PEZI</name>
<keyword evidence="3" id="KW-1185">Reference proteome</keyword>
<evidence type="ECO:0000313" key="2">
    <source>
        <dbReference type="EMBL" id="KAF2190107.1"/>
    </source>
</evidence>
<dbReference type="Proteomes" id="UP000800200">
    <property type="component" value="Unassembled WGS sequence"/>
</dbReference>
<organism evidence="2 3">
    <name type="scientific">Zopfia rhizophila CBS 207.26</name>
    <dbReference type="NCBI Taxonomy" id="1314779"/>
    <lineage>
        <taxon>Eukaryota</taxon>
        <taxon>Fungi</taxon>
        <taxon>Dikarya</taxon>
        <taxon>Ascomycota</taxon>
        <taxon>Pezizomycotina</taxon>
        <taxon>Dothideomycetes</taxon>
        <taxon>Dothideomycetes incertae sedis</taxon>
        <taxon>Zopfiaceae</taxon>
        <taxon>Zopfia</taxon>
    </lineage>
</organism>
<accession>A0A6A6EDL9</accession>
<dbReference type="AlphaFoldDB" id="A0A6A6EDL9"/>
<reference evidence="2" key="1">
    <citation type="journal article" date="2020" name="Stud. Mycol.">
        <title>101 Dothideomycetes genomes: a test case for predicting lifestyles and emergence of pathogens.</title>
        <authorList>
            <person name="Haridas S."/>
            <person name="Albert R."/>
            <person name="Binder M."/>
            <person name="Bloem J."/>
            <person name="Labutti K."/>
            <person name="Salamov A."/>
            <person name="Andreopoulos B."/>
            <person name="Baker S."/>
            <person name="Barry K."/>
            <person name="Bills G."/>
            <person name="Bluhm B."/>
            <person name="Cannon C."/>
            <person name="Castanera R."/>
            <person name="Culley D."/>
            <person name="Daum C."/>
            <person name="Ezra D."/>
            <person name="Gonzalez J."/>
            <person name="Henrissat B."/>
            <person name="Kuo A."/>
            <person name="Liang C."/>
            <person name="Lipzen A."/>
            <person name="Lutzoni F."/>
            <person name="Magnuson J."/>
            <person name="Mondo S."/>
            <person name="Nolan M."/>
            <person name="Ohm R."/>
            <person name="Pangilinan J."/>
            <person name="Park H.-J."/>
            <person name="Ramirez L."/>
            <person name="Alfaro M."/>
            <person name="Sun H."/>
            <person name="Tritt A."/>
            <person name="Yoshinaga Y."/>
            <person name="Zwiers L.-H."/>
            <person name="Turgeon B."/>
            <person name="Goodwin S."/>
            <person name="Spatafora J."/>
            <person name="Crous P."/>
            <person name="Grigoriev I."/>
        </authorList>
    </citation>
    <scope>NUCLEOTIDE SEQUENCE</scope>
    <source>
        <strain evidence="2">CBS 207.26</strain>
    </source>
</reference>
<proteinExistence type="predicted"/>
<evidence type="ECO:0000256" key="1">
    <source>
        <dbReference type="SAM" id="MobiDB-lite"/>
    </source>
</evidence>
<dbReference type="EMBL" id="ML994619">
    <property type="protein sequence ID" value="KAF2190107.1"/>
    <property type="molecule type" value="Genomic_DNA"/>
</dbReference>
<gene>
    <name evidence="2" type="ORF">K469DRAFT_23500</name>
</gene>
<sequence length="69" mass="8117">MCLVDENRGDRQETIVRRRSSGEDQQEDHQESSVYKQWSYLRGQHSVTWIPVMDSISAFEKPTSFKVRA</sequence>
<feature type="region of interest" description="Disordered" evidence="1">
    <location>
        <begin position="1"/>
        <end position="32"/>
    </location>
</feature>
<feature type="compositionally biased region" description="Basic and acidic residues" evidence="1">
    <location>
        <begin position="1"/>
        <end position="31"/>
    </location>
</feature>
<evidence type="ECO:0000313" key="3">
    <source>
        <dbReference type="Proteomes" id="UP000800200"/>
    </source>
</evidence>
<protein>
    <submittedName>
        <fullName evidence="2">Uncharacterized protein</fullName>
    </submittedName>
</protein>